<comment type="caution">
    <text evidence="2">The sequence shown here is derived from an EMBL/GenBank/DDBJ whole genome shotgun (WGS) entry which is preliminary data.</text>
</comment>
<dbReference type="EMBL" id="JAWZYT010002542">
    <property type="protein sequence ID" value="KAK4303720.1"/>
    <property type="molecule type" value="Genomic_DNA"/>
</dbReference>
<name>A0AAE1P7U8_9EUCA</name>
<accession>A0AAE1P7U8</accession>
<feature type="compositionally biased region" description="Basic and acidic residues" evidence="1">
    <location>
        <begin position="1"/>
        <end position="15"/>
    </location>
</feature>
<proteinExistence type="predicted"/>
<dbReference type="AlphaFoldDB" id="A0AAE1P7U8"/>
<sequence length="230" mass="24834">MERVGREGVKDRGDRSSGPGYGREREEGGTRVASQTWGEAGLGMVEGGRREEGGGLHQGVSQWAEEEAIQGGEGEGQSGRKSASDGGREGGRVPGEGERKGGCQRLSAGSVLPGCLRAGTPPVTGPPGQRNQSVLSVSMEIMFAWGGREMGWENQGNNIDICNGKVDKMISMTNSRRTTLRLHLPRPHRSHQRPPHPHQVRRPHLTLSFPSSFTHAQPTSHLAEKFDVCQ</sequence>
<dbReference type="Proteomes" id="UP001292094">
    <property type="component" value="Unassembled WGS sequence"/>
</dbReference>
<organism evidence="2 3">
    <name type="scientific">Petrolisthes manimaculis</name>
    <dbReference type="NCBI Taxonomy" id="1843537"/>
    <lineage>
        <taxon>Eukaryota</taxon>
        <taxon>Metazoa</taxon>
        <taxon>Ecdysozoa</taxon>
        <taxon>Arthropoda</taxon>
        <taxon>Crustacea</taxon>
        <taxon>Multicrustacea</taxon>
        <taxon>Malacostraca</taxon>
        <taxon>Eumalacostraca</taxon>
        <taxon>Eucarida</taxon>
        <taxon>Decapoda</taxon>
        <taxon>Pleocyemata</taxon>
        <taxon>Anomura</taxon>
        <taxon>Galatheoidea</taxon>
        <taxon>Porcellanidae</taxon>
        <taxon>Petrolisthes</taxon>
    </lineage>
</organism>
<keyword evidence="3" id="KW-1185">Reference proteome</keyword>
<evidence type="ECO:0000313" key="2">
    <source>
        <dbReference type="EMBL" id="KAK4303720.1"/>
    </source>
</evidence>
<gene>
    <name evidence="2" type="ORF">Pmani_024294</name>
</gene>
<feature type="compositionally biased region" description="Basic and acidic residues" evidence="1">
    <location>
        <begin position="82"/>
        <end position="101"/>
    </location>
</feature>
<feature type="region of interest" description="Disordered" evidence="1">
    <location>
        <begin position="1"/>
        <end position="106"/>
    </location>
</feature>
<reference evidence="2" key="1">
    <citation type="submission" date="2023-11" db="EMBL/GenBank/DDBJ databases">
        <title>Genome assemblies of two species of porcelain crab, Petrolisthes cinctipes and Petrolisthes manimaculis (Anomura: Porcellanidae).</title>
        <authorList>
            <person name="Angst P."/>
        </authorList>
    </citation>
    <scope>NUCLEOTIDE SEQUENCE</scope>
    <source>
        <strain evidence="2">PB745_02</strain>
        <tissue evidence="2">Gill</tissue>
    </source>
</reference>
<evidence type="ECO:0000313" key="3">
    <source>
        <dbReference type="Proteomes" id="UP001292094"/>
    </source>
</evidence>
<protein>
    <submittedName>
        <fullName evidence="2">Uncharacterized protein</fullName>
    </submittedName>
</protein>
<evidence type="ECO:0000256" key="1">
    <source>
        <dbReference type="SAM" id="MobiDB-lite"/>
    </source>
</evidence>